<dbReference type="EMBL" id="LNYN01000028">
    <property type="protein sequence ID" value="KTD32517.1"/>
    <property type="molecule type" value="Genomic_DNA"/>
</dbReference>
<dbReference type="SUPFAM" id="SSF53187">
    <property type="entry name" value="Zn-dependent exopeptidases"/>
    <property type="match status" value="1"/>
</dbReference>
<dbReference type="RefSeq" id="WP_028385493.1">
    <property type="nucleotide sequence ID" value="NZ_CAAAJG010000047.1"/>
</dbReference>
<dbReference type="InterPro" id="IPR007709">
    <property type="entry name" value="N-FG_amidohydro"/>
</dbReference>
<dbReference type="EMBL" id="UGOG01000001">
    <property type="protein sequence ID" value="STX61414.1"/>
    <property type="molecule type" value="Genomic_DNA"/>
</dbReference>
<keyword evidence="2" id="KW-0378">Hydrolase</keyword>
<dbReference type="AlphaFoldDB" id="A0A378JS31"/>
<dbReference type="STRING" id="39962.Lmor_2142"/>
<dbReference type="Proteomes" id="UP000254040">
    <property type="component" value="Unassembled WGS sequence"/>
</dbReference>
<dbReference type="Gene3D" id="3.40.630.40">
    <property type="entry name" value="Zn-dependent exopeptidases"/>
    <property type="match status" value="1"/>
</dbReference>
<dbReference type="GO" id="GO:0016787">
    <property type="term" value="F:hydrolase activity"/>
    <property type="evidence" value="ECO:0007669"/>
    <property type="project" value="UniProtKB-KW"/>
</dbReference>
<reference evidence="1 3" key="1">
    <citation type="submission" date="2015-11" db="EMBL/GenBank/DDBJ databases">
        <title>Genomic analysis of 38 Legionella species identifies large and diverse effector repertoires.</title>
        <authorList>
            <person name="Burstein D."/>
            <person name="Amaro F."/>
            <person name="Zusman T."/>
            <person name="Lifshitz Z."/>
            <person name="Cohen O."/>
            <person name="Gilbert J.A."/>
            <person name="Pupko T."/>
            <person name="Shuman H.A."/>
            <person name="Segal G."/>
        </authorList>
    </citation>
    <scope>NUCLEOTIDE SEQUENCE [LARGE SCALE GENOMIC DNA]</scope>
    <source>
        <strain evidence="1 3">ATCC 43877</strain>
    </source>
</reference>
<name>A0A378JS31_9GAMM</name>
<dbReference type="Pfam" id="PF05013">
    <property type="entry name" value="FGase"/>
    <property type="match status" value="1"/>
</dbReference>
<organism evidence="2 4">
    <name type="scientific">Legionella moravica</name>
    <dbReference type="NCBI Taxonomy" id="39962"/>
    <lineage>
        <taxon>Bacteria</taxon>
        <taxon>Pseudomonadati</taxon>
        <taxon>Pseudomonadota</taxon>
        <taxon>Gammaproteobacteria</taxon>
        <taxon>Legionellales</taxon>
        <taxon>Legionellaceae</taxon>
        <taxon>Legionella</taxon>
    </lineage>
</organism>
<dbReference type="Proteomes" id="UP000054985">
    <property type="component" value="Unassembled WGS sequence"/>
</dbReference>
<sequence>MNTIAIVISCEHAVDTVPKEYTALFAPFKELLKTHRGIDFGALEIALHLKDTLPCDFIQAHTTRLLIDCNRTLNRPSCFSEVTRNLPDEEKRNIIKLYYQPFREEVTNIIQKHIHQKRQVWHFSIHSFTPVMNGQIRSTDIGLLYNPQRPSEKVLCERLQNEIHQLNPGIRVRRNYPYKGISDGFTTSLRKKFSDAEYVGIEIESNQALTQNDQSIDTLKKLLSDSLLKLIC</sequence>
<keyword evidence="3" id="KW-1185">Reference proteome</keyword>
<evidence type="ECO:0000313" key="3">
    <source>
        <dbReference type="Proteomes" id="UP000054985"/>
    </source>
</evidence>
<evidence type="ECO:0000313" key="4">
    <source>
        <dbReference type="Proteomes" id="UP000254040"/>
    </source>
</evidence>
<proteinExistence type="predicted"/>
<reference evidence="2 4" key="2">
    <citation type="submission" date="2018-06" db="EMBL/GenBank/DDBJ databases">
        <authorList>
            <consortium name="Pathogen Informatics"/>
            <person name="Doyle S."/>
        </authorList>
    </citation>
    <scope>NUCLEOTIDE SEQUENCE [LARGE SCALE GENOMIC DNA]</scope>
    <source>
        <strain evidence="2 4">NCTC12239</strain>
    </source>
</reference>
<accession>A0A378JS31</accession>
<protein>
    <submittedName>
        <fullName evidence="2">N-formylglutamate amidohydrolase</fullName>
    </submittedName>
</protein>
<dbReference type="OrthoDB" id="9815326at2"/>
<evidence type="ECO:0000313" key="1">
    <source>
        <dbReference type="EMBL" id="KTD32517.1"/>
    </source>
</evidence>
<gene>
    <name evidence="1" type="ORF">Lmor_2142</name>
    <name evidence="2" type="ORF">NCTC12239_00329</name>
</gene>
<evidence type="ECO:0000313" key="2">
    <source>
        <dbReference type="EMBL" id="STX61414.1"/>
    </source>
</evidence>